<dbReference type="Pfam" id="PF14244">
    <property type="entry name" value="Retrotran_gag_3"/>
    <property type="match status" value="1"/>
</dbReference>
<evidence type="ECO:0000259" key="2">
    <source>
        <dbReference type="Pfam" id="PF13976"/>
    </source>
</evidence>
<comment type="caution">
    <text evidence="5">The sequence shown here is derived from an EMBL/GenBank/DDBJ whole genome shotgun (WGS) entry which is preliminary data.</text>
</comment>
<sequence length="801" mass="87871">MAEADANQINEGLVPVMAAYQNATIDPKSPYCLSTSDHPGLLFVTNPLEENGENYFMWGRNMLNTLVAKNKAGFVNGRIEKLDVNSRDFEPWVQYNAIVLSWITNALDKELQNGAAHAETANEVWADLQERFTQGLAPRVYELKRAIALLQQEKAPISTYYGRLKAVWNELEALNPVPTCTCGFARKMQSMRAEEKVFDFLMGLDESFGTVRSQVLSIDPLPTLGRAYAIMAQEEKQKSVAKRTRSRTCGEPASGGRGNTSLNSQTSAASSGFAGIIDSSAGTSPIQGLSAKQHQQLLAILSSDTSPFANLVNNMSVQIPNGDLARVHALGTVKLDNKLVLKNVLGVPDFYFNMLSDLPLMMPIGLGKMRDGLYCLETREEGKALMAQWSKKSWLWHQRLGHLSMDRLSFVPVISCTPGNKTPFEMLFGKSPTYAHLRTFGCLCYGHFNNKPLDKFAPHSQPGIFLGYPHGQKGYKVFDLASKNIYVSREVQFFEENFPFSTDMAATPIDPISSFVDNVMPHGTEKTPLSPFGLTSNLNDSNPTRAVQAQLDMAPIPVPGPFEDAHVTPTTDQLKAPTVPSQVDGTHTDILTNLARSNTTESLHLPNDVDSLAESTFDASNAIGPASTRPQRHCNMSQKLRGFDVNLPPSLALPSSLSHPPNSSVNSTALLVKAFSSIPLDLYLCGHTAMPIGLVVPLHADPPSATLYFLGYLLFLGCPRNNLWSLTLLLKLSIALWLQHLVRSSGSLIFYVISKSLSINQFHSFVTIKQLSTLPPILSQHIYNSLGTARKMVALDNTAKA</sequence>
<feature type="domain" description="Retroviral polymerase SH3-like" evidence="4">
    <location>
        <begin position="442"/>
        <end position="503"/>
    </location>
</feature>
<accession>A0AA89AKT7</accession>
<dbReference type="EMBL" id="JAVXUP010002095">
    <property type="protein sequence ID" value="KAK3005683.1"/>
    <property type="molecule type" value="Genomic_DNA"/>
</dbReference>
<organism evidence="5 6">
    <name type="scientific">Escallonia herrerae</name>
    <dbReference type="NCBI Taxonomy" id="1293975"/>
    <lineage>
        <taxon>Eukaryota</taxon>
        <taxon>Viridiplantae</taxon>
        <taxon>Streptophyta</taxon>
        <taxon>Embryophyta</taxon>
        <taxon>Tracheophyta</taxon>
        <taxon>Spermatophyta</taxon>
        <taxon>Magnoliopsida</taxon>
        <taxon>eudicotyledons</taxon>
        <taxon>Gunneridae</taxon>
        <taxon>Pentapetalae</taxon>
        <taxon>asterids</taxon>
        <taxon>campanulids</taxon>
        <taxon>Escalloniales</taxon>
        <taxon>Escalloniaceae</taxon>
        <taxon>Escallonia</taxon>
    </lineage>
</organism>
<evidence type="ECO:0000313" key="5">
    <source>
        <dbReference type="EMBL" id="KAK3005683.1"/>
    </source>
</evidence>
<dbReference type="Pfam" id="PF13976">
    <property type="entry name" value="gag_pre-integrs"/>
    <property type="match status" value="1"/>
</dbReference>
<dbReference type="InterPro" id="IPR057670">
    <property type="entry name" value="SH3_retrovirus"/>
</dbReference>
<gene>
    <name evidence="5" type="ORF">RJ639_016547</name>
</gene>
<evidence type="ECO:0000259" key="3">
    <source>
        <dbReference type="Pfam" id="PF14244"/>
    </source>
</evidence>
<feature type="region of interest" description="Disordered" evidence="1">
    <location>
        <begin position="238"/>
        <end position="266"/>
    </location>
</feature>
<evidence type="ECO:0000259" key="4">
    <source>
        <dbReference type="Pfam" id="PF25597"/>
    </source>
</evidence>
<reference evidence="5" key="1">
    <citation type="submission" date="2022-12" db="EMBL/GenBank/DDBJ databases">
        <title>Draft genome assemblies for two species of Escallonia (Escalloniales).</title>
        <authorList>
            <person name="Chanderbali A."/>
            <person name="Dervinis C."/>
            <person name="Anghel I."/>
            <person name="Soltis D."/>
            <person name="Soltis P."/>
            <person name="Zapata F."/>
        </authorList>
    </citation>
    <scope>NUCLEOTIDE SEQUENCE</scope>
    <source>
        <strain evidence="5">UCBG64.0493</strain>
        <tissue evidence="5">Leaf</tissue>
    </source>
</reference>
<feature type="domain" description="Retrotransposon Copia-like N-terminal" evidence="3">
    <location>
        <begin position="36"/>
        <end position="81"/>
    </location>
</feature>
<dbReference type="PANTHER" id="PTHR37610">
    <property type="entry name" value="CCHC-TYPE DOMAIN-CONTAINING PROTEIN"/>
    <property type="match status" value="1"/>
</dbReference>
<dbReference type="Pfam" id="PF25597">
    <property type="entry name" value="SH3_retrovirus"/>
    <property type="match status" value="1"/>
</dbReference>
<evidence type="ECO:0000313" key="6">
    <source>
        <dbReference type="Proteomes" id="UP001188597"/>
    </source>
</evidence>
<dbReference type="PANTHER" id="PTHR37610:SF97">
    <property type="entry name" value="RETROTRANSPOSON GAG DOMAIN-CONTAINING PROTEIN"/>
    <property type="match status" value="1"/>
</dbReference>
<name>A0AA89AKT7_9ASTE</name>
<dbReference type="AlphaFoldDB" id="A0AA89AKT7"/>
<protein>
    <recommendedName>
        <fullName evidence="7">GAG-pre-integrase domain-containing protein</fullName>
    </recommendedName>
</protein>
<dbReference type="Proteomes" id="UP001188597">
    <property type="component" value="Unassembled WGS sequence"/>
</dbReference>
<evidence type="ECO:0000256" key="1">
    <source>
        <dbReference type="SAM" id="MobiDB-lite"/>
    </source>
</evidence>
<dbReference type="InterPro" id="IPR029472">
    <property type="entry name" value="Copia-like_N"/>
</dbReference>
<keyword evidence="6" id="KW-1185">Reference proteome</keyword>
<proteinExistence type="predicted"/>
<evidence type="ECO:0008006" key="7">
    <source>
        <dbReference type="Google" id="ProtNLM"/>
    </source>
</evidence>
<dbReference type="InterPro" id="IPR025724">
    <property type="entry name" value="GAG-pre-integrase_dom"/>
</dbReference>
<feature type="domain" description="GAG-pre-integrase" evidence="2">
    <location>
        <begin position="372"/>
        <end position="411"/>
    </location>
</feature>